<evidence type="ECO:0000256" key="5">
    <source>
        <dbReference type="ARBA" id="ARBA00022989"/>
    </source>
</evidence>
<proteinExistence type="inferred from homology"/>
<dbReference type="SUPFAM" id="SSF160964">
    <property type="entry name" value="MalF N-terminal region-like"/>
    <property type="match status" value="1"/>
</dbReference>
<dbReference type="GO" id="GO:0005886">
    <property type="term" value="C:plasma membrane"/>
    <property type="evidence" value="ECO:0007669"/>
    <property type="project" value="UniProtKB-SubCell"/>
</dbReference>
<feature type="transmembrane region" description="Helical" evidence="7">
    <location>
        <begin position="173"/>
        <end position="196"/>
    </location>
</feature>
<evidence type="ECO:0000256" key="6">
    <source>
        <dbReference type="ARBA" id="ARBA00023136"/>
    </source>
</evidence>
<sequence length="314" mass="34525">MTLATATEPPVALPTAPRRGRGRTQLLPALAFLTPWLVGMVLFTFGPMLYSLYLSFTRYDLLSNPEWVGLQNYALMGSDPRFWKSVGVTLTYVVVFVPLLQVVSMLVALLLNSRLRFLTGYRALFYLPSLMGASVAVAALWRQVFGADGLVNAVLGLVGIENVGSWVGDPARALGTIITLNLWAFGSTMIIFLAGLRQVPRELLEAAEVDGASKIRRFFSITLPMMTPLVFFNVLMGTINAFQSFTGAYVVSGGSGGPVDSTLFYTLYLYERGFTQLQMGYASAMAWVLLIVLAVVTGIFFRSSRYWVHYGDES</sequence>
<keyword evidence="6 7" id="KW-0472">Membrane</keyword>
<comment type="subcellular location">
    <subcellularLocation>
        <location evidence="1 7">Cell membrane</location>
        <topology evidence="1 7">Multi-pass membrane protein</topology>
    </subcellularLocation>
</comment>
<dbReference type="PANTHER" id="PTHR30193">
    <property type="entry name" value="ABC TRANSPORTER PERMEASE PROTEIN"/>
    <property type="match status" value="1"/>
</dbReference>
<dbReference type="Gene3D" id="1.10.3720.10">
    <property type="entry name" value="MetI-like"/>
    <property type="match status" value="1"/>
</dbReference>
<accession>A0A367YVT2</accession>
<evidence type="ECO:0000256" key="2">
    <source>
        <dbReference type="ARBA" id="ARBA00022448"/>
    </source>
</evidence>
<keyword evidence="5 7" id="KW-1133">Transmembrane helix</keyword>
<name>A0A367YVT2_9ACTN</name>
<dbReference type="RefSeq" id="WP_114126169.1">
    <property type="nucleotide sequence ID" value="NZ_QOUI01000004.1"/>
</dbReference>
<feature type="transmembrane region" description="Helical" evidence="7">
    <location>
        <begin position="123"/>
        <end position="141"/>
    </location>
</feature>
<evidence type="ECO:0000259" key="8">
    <source>
        <dbReference type="PROSITE" id="PS50928"/>
    </source>
</evidence>
<keyword evidence="2 7" id="KW-0813">Transport</keyword>
<evidence type="ECO:0000313" key="10">
    <source>
        <dbReference type="Proteomes" id="UP000252770"/>
    </source>
</evidence>
<evidence type="ECO:0000313" key="9">
    <source>
        <dbReference type="EMBL" id="RCK69983.1"/>
    </source>
</evidence>
<keyword evidence="10" id="KW-1185">Reference proteome</keyword>
<dbReference type="InterPro" id="IPR051393">
    <property type="entry name" value="ABC_transporter_permease"/>
</dbReference>
<comment type="similarity">
    <text evidence="7">Belongs to the binding-protein-dependent transport system permease family.</text>
</comment>
<dbReference type="AlphaFoldDB" id="A0A367YVT2"/>
<feature type="transmembrane region" description="Helical" evidence="7">
    <location>
        <begin position="217"/>
        <end position="242"/>
    </location>
</feature>
<dbReference type="InterPro" id="IPR000515">
    <property type="entry name" value="MetI-like"/>
</dbReference>
<gene>
    <name evidence="9" type="ORF">DT076_08215</name>
</gene>
<keyword evidence="4 7" id="KW-0812">Transmembrane</keyword>
<protein>
    <submittedName>
        <fullName evidence="9">Sugar ABC transporter permease</fullName>
    </submittedName>
</protein>
<feature type="domain" description="ABC transmembrane type-1" evidence="8">
    <location>
        <begin position="86"/>
        <end position="300"/>
    </location>
</feature>
<dbReference type="Pfam" id="PF00528">
    <property type="entry name" value="BPD_transp_1"/>
    <property type="match status" value="1"/>
</dbReference>
<evidence type="ECO:0000256" key="3">
    <source>
        <dbReference type="ARBA" id="ARBA00022475"/>
    </source>
</evidence>
<evidence type="ECO:0000256" key="1">
    <source>
        <dbReference type="ARBA" id="ARBA00004651"/>
    </source>
</evidence>
<dbReference type="EMBL" id="QOUI01000004">
    <property type="protein sequence ID" value="RCK69983.1"/>
    <property type="molecule type" value="Genomic_DNA"/>
</dbReference>
<dbReference type="PANTHER" id="PTHR30193:SF1">
    <property type="entry name" value="ABC TRANSPORTER PERMEASE PROTEIN YESP-RELATED"/>
    <property type="match status" value="1"/>
</dbReference>
<evidence type="ECO:0000256" key="7">
    <source>
        <dbReference type="RuleBase" id="RU363032"/>
    </source>
</evidence>
<dbReference type="PROSITE" id="PS50928">
    <property type="entry name" value="ABC_TM1"/>
    <property type="match status" value="1"/>
</dbReference>
<feature type="transmembrane region" description="Helical" evidence="7">
    <location>
        <begin position="26"/>
        <end position="53"/>
    </location>
</feature>
<dbReference type="GO" id="GO:0055085">
    <property type="term" value="P:transmembrane transport"/>
    <property type="evidence" value="ECO:0007669"/>
    <property type="project" value="InterPro"/>
</dbReference>
<feature type="transmembrane region" description="Helical" evidence="7">
    <location>
        <begin position="90"/>
        <end position="111"/>
    </location>
</feature>
<evidence type="ECO:0000256" key="4">
    <source>
        <dbReference type="ARBA" id="ARBA00022692"/>
    </source>
</evidence>
<feature type="transmembrane region" description="Helical" evidence="7">
    <location>
        <begin position="282"/>
        <end position="301"/>
    </location>
</feature>
<dbReference type="SUPFAM" id="SSF161098">
    <property type="entry name" value="MetI-like"/>
    <property type="match status" value="1"/>
</dbReference>
<dbReference type="CDD" id="cd06261">
    <property type="entry name" value="TM_PBP2"/>
    <property type="match status" value="1"/>
</dbReference>
<dbReference type="Proteomes" id="UP000252770">
    <property type="component" value="Unassembled WGS sequence"/>
</dbReference>
<reference evidence="9 10" key="1">
    <citation type="submission" date="2018-07" db="EMBL/GenBank/DDBJ databases">
        <title>Desertimonas flava gen. nov. sp. nov.</title>
        <authorList>
            <person name="Liu S."/>
        </authorList>
    </citation>
    <scope>NUCLEOTIDE SEQUENCE [LARGE SCALE GENOMIC DNA]</scope>
    <source>
        <strain evidence="9 10">16Sb5-5</strain>
    </source>
</reference>
<keyword evidence="3" id="KW-1003">Cell membrane</keyword>
<dbReference type="InterPro" id="IPR035906">
    <property type="entry name" value="MetI-like_sf"/>
</dbReference>
<organism evidence="9 10">
    <name type="scientific">Desertihabitans brevis</name>
    <dbReference type="NCBI Taxonomy" id="2268447"/>
    <lineage>
        <taxon>Bacteria</taxon>
        <taxon>Bacillati</taxon>
        <taxon>Actinomycetota</taxon>
        <taxon>Actinomycetes</taxon>
        <taxon>Propionibacteriales</taxon>
        <taxon>Propionibacteriaceae</taxon>
        <taxon>Desertihabitans</taxon>
    </lineage>
</organism>
<comment type="caution">
    <text evidence="9">The sequence shown here is derived from an EMBL/GenBank/DDBJ whole genome shotgun (WGS) entry which is preliminary data.</text>
</comment>